<evidence type="ECO:0000256" key="5">
    <source>
        <dbReference type="ARBA" id="ARBA00022723"/>
    </source>
</evidence>
<keyword evidence="4" id="KW-0949">S-adenosyl-L-methionine</keyword>
<dbReference type="Proteomes" id="UP001595710">
    <property type="component" value="Unassembled WGS sequence"/>
</dbReference>
<evidence type="ECO:0000256" key="11">
    <source>
        <dbReference type="ARBA" id="ARBA00023239"/>
    </source>
</evidence>
<keyword evidence="5" id="KW-0479">Metal-binding</keyword>
<protein>
    <recommendedName>
        <fullName evidence="2">GTP 3',8-cyclase</fullName>
        <ecNumber evidence="2">4.1.99.22</ecNumber>
    </recommendedName>
</protein>
<dbReference type="PANTHER" id="PTHR22960:SF28">
    <property type="entry name" value="GTP 3',8-CYCLASE"/>
    <property type="match status" value="1"/>
</dbReference>
<dbReference type="InterPro" id="IPR006638">
    <property type="entry name" value="Elp3/MiaA/NifB-like_rSAM"/>
</dbReference>
<name>A0ABV7WVN6_9GAMM</name>
<evidence type="ECO:0000313" key="14">
    <source>
        <dbReference type="EMBL" id="MFC3702394.1"/>
    </source>
</evidence>
<comment type="cofactor">
    <cofactor evidence="1">
        <name>[4Fe-4S] cluster</name>
        <dbReference type="ChEBI" id="CHEBI:49883"/>
    </cofactor>
</comment>
<evidence type="ECO:0000256" key="8">
    <source>
        <dbReference type="ARBA" id="ARBA00023014"/>
    </source>
</evidence>
<dbReference type="InterPro" id="IPR013785">
    <property type="entry name" value="Aldolase_TIM"/>
</dbReference>
<proteinExistence type="predicted"/>
<dbReference type="PROSITE" id="PS01305">
    <property type="entry name" value="MOAA_NIFB_PQQE"/>
    <property type="match status" value="1"/>
</dbReference>
<evidence type="ECO:0000313" key="15">
    <source>
        <dbReference type="Proteomes" id="UP001595710"/>
    </source>
</evidence>
<dbReference type="SFLD" id="SFLDS00029">
    <property type="entry name" value="Radical_SAM"/>
    <property type="match status" value="1"/>
</dbReference>
<dbReference type="SUPFAM" id="SSF102114">
    <property type="entry name" value="Radical SAM enzymes"/>
    <property type="match status" value="1"/>
</dbReference>
<dbReference type="SMART" id="SM00729">
    <property type="entry name" value="Elp3"/>
    <property type="match status" value="1"/>
</dbReference>
<evidence type="ECO:0000259" key="13">
    <source>
        <dbReference type="PROSITE" id="PS51918"/>
    </source>
</evidence>
<evidence type="ECO:0000256" key="2">
    <source>
        <dbReference type="ARBA" id="ARBA00012167"/>
    </source>
</evidence>
<comment type="catalytic activity">
    <reaction evidence="12">
        <text>GTP + AH2 + S-adenosyl-L-methionine = (8S)-3',8-cyclo-7,8-dihydroguanosine 5'-triphosphate + 5'-deoxyadenosine + L-methionine + A + H(+)</text>
        <dbReference type="Rhea" id="RHEA:49576"/>
        <dbReference type="ChEBI" id="CHEBI:13193"/>
        <dbReference type="ChEBI" id="CHEBI:15378"/>
        <dbReference type="ChEBI" id="CHEBI:17319"/>
        <dbReference type="ChEBI" id="CHEBI:17499"/>
        <dbReference type="ChEBI" id="CHEBI:37565"/>
        <dbReference type="ChEBI" id="CHEBI:57844"/>
        <dbReference type="ChEBI" id="CHEBI:59789"/>
        <dbReference type="ChEBI" id="CHEBI:131766"/>
        <dbReference type="EC" id="4.1.99.22"/>
    </reaction>
</comment>
<keyword evidence="6" id="KW-0547">Nucleotide-binding</keyword>
<keyword evidence="15" id="KW-1185">Reference proteome</keyword>
<dbReference type="InterPro" id="IPR040064">
    <property type="entry name" value="MoaA-like"/>
</dbReference>
<evidence type="ECO:0000256" key="7">
    <source>
        <dbReference type="ARBA" id="ARBA00023004"/>
    </source>
</evidence>
<dbReference type="CDD" id="cd21117">
    <property type="entry name" value="Twitch_MoaA"/>
    <property type="match status" value="1"/>
</dbReference>
<keyword evidence="11 14" id="KW-0456">Lyase</keyword>
<dbReference type="SFLD" id="SFLDG01386">
    <property type="entry name" value="main_SPASM_domain-containing"/>
    <property type="match status" value="1"/>
</dbReference>
<dbReference type="PROSITE" id="PS51918">
    <property type="entry name" value="RADICAL_SAM"/>
    <property type="match status" value="1"/>
</dbReference>
<dbReference type="InterPro" id="IPR000385">
    <property type="entry name" value="MoaA_NifB_PqqE_Fe-S-bd_CS"/>
</dbReference>
<keyword evidence="7" id="KW-0408">Iron</keyword>
<dbReference type="Pfam" id="PF04055">
    <property type="entry name" value="Radical_SAM"/>
    <property type="match status" value="1"/>
</dbReference>
<dbReference type="EC" id="4.1.99.22" evidence="2"/>
<sequence>MLQDSFGRRFYYLRLSITDVCNFRCTYCLPEGYKGLPEDAFLSAPEISKTVQAFAKLGTEKVRITGGEPSLRKDLPDIISSIKATSGIKKVALTTNGYKLDKNIHEWHRSGLDQLNVSIDSLDKKTFKSVTGHDRIDEIMAGIESAISLGIKVKVNAVLMKGVNDNLSPIFEWLKSNPATFRFIEVMETADQDVFFRQYHRSGGAIKQQLLDDNWQSVIQDQAAGPAQEFWHPDYKGRMGLIMPYSKDFCATCNRLRVSSLGKMHLCLFAEQGVDLRPFLAPNIPIETLIEAIQGHVSDKKLGHDLLNHNSGAMQNLSQIGG</sequence>
<gene>
    <name evidence="14" type="primary">moaA</name>
    <name evidence="14" type="ORF">ACFOND_12145</name>
</gene>
<evidence type="ECO:0000256" key="1">
    <source>
        <dbReference type="ARBA" id="ARBA00001966"/>
    </source>
</evidence>
<keyword evidence="3" id="KW-0004">4Fe-4S</keyword>
<dbReference type="CDD" id="cd01335">
    <property type="entry name" value="Radical_SAM"/>
    <property type="match status" value="1"/>
</dbReference>
<dbReference type="InterPro" id="IPR058240">
    <property type="entry name" value="rSAM_sf"/>
</dbReference>
<dbReference type="PANTHER" id="PTHR22960">
    <property type="entry name" value="MOLYBDOPTERIN COFACTOR SYNTHESIS PROTEIN A"/>
    <property type="match status" value="1"/>
</dbReference>
<evidence type="ECO:0000256" key="3">
    <source>
        <dbReference type="ARBA" id="ARBA00022485"/>
    </source>
</evidence>
<dbReference type="Gene3D" id="3.20.20.70">
    <property type="entry name" value="Aldolase class I"/>
    <property type="match status" value="1"/>
</dbReference>
<dbReference type="EMBL" id="JBHRYN010000012">
    <property type="protein sequence ID" value="MFC3702394.1"/>
    <property type="molecule type" value="Genomic_DNA"/>
</dbReference>
<reference evidence="15" key="1">
    <citation type="journal article" date="2019" name="Int. J. Syst. Evol. Microbiol.">
        <title>The Global Catalogue of Microorganisms (GCM) 10K type strain sequencing project: providing services to taxonomists for standard genome sequencing and annotation.</title>
        <authorList>
            <consortium name="The Broad Institute Genomics Platform"/>
            <consortium name="The Broad Institute Genome Sequencing Center for Infectious Disease"/>
            <person name="Wu L."/>
            <person name="Ma J."/>
        </authorList>
    </citation>
    <scope>NUCLEOTIDE SEQUENCE [LARGE SCALE GENOMIC DNA]</scope>
    <source>
        <strain evidence="15">CECT 8288</strain>
    </source>
</reference>
<dbReference type="GO" id="GO:0061798">
    <property type="term" value="F:GTP 3',8'-cyclase activity"/>
    <property type="evidence" value="ECO:0007669"/>
    <property type="project" value="UniProtKB-EC"/>
</dbReference>
<dbReference type="SFLD" id="SFLDG01067">
    <property type="entry name" value="SPASM/twitch_domain_containing"/>
    <property type="match status" value="1"/>
</dbReference>
<keyword evidence="10" id="KW-0501">Molybdenum cofactor biosynthesis</keyword>
<dbReference type="SFLD" id="SFLDG01383">
    <property type="entry name" value="cyclic_pyranopterin_phosphate"/>
    <property type="match status" value="1"/>
</dbReference>
<accession>A0ABV7WVN6</accession>
<evidence type="ECO:0000256" key="12">
    <source>
        <dbReference type="ARBA" id="ARBA00048697"/>
    </source>
</evidence>
<dbReference type="InterPro" id="IPR050105">
    <property type="entry name" value="MoCo_biosynth_MoaA/MoaC"/>
</dbReference>
<feature type="domain" description="Radical SAM core" evidence="13">
    <location>
        <begin position="5"/>
        <end position="217"/>
    </location>
</feature>
<organism evidence="14 15">
    <name type="scientific">Reinekea marina</name>
    <dbReference type="NCBI Taxonomy" id="1310421"/>
    <lineage>
        <taxon>Bacteria</taxon>
        <taxon>Pseudomonadati</taxon>
        <taxon>Pseudomonadota</taxon>
        <taxon>Gammaproteobacteria</taxon>
        <taxon>Oceanospirillales</taxon>
        <taxon>Saccharospirillaceae</taxon>
        <taxon>Reinekea</taxon>
    </lineage>
</organism>
<dbReference type="InterPro" id="IPR010505">
    <property type="entry name" value="MoaA_twitch"/>
</dbReference>
<dbReference type="InterPro" id="IPR007197">
    <property type="entry name" value="rSAM"/>
</dbReference>
<dbReference type="NCBIfam" id="TIGR02666">
    <property type="entry name" value="moaA"/>
    <property type="match status" value="1"/>
</dbReference>
<evidence type="ECO:0000256" key="4">
    <source>
        <dbReference type="ARBA" id="ARBA00022691"/>
    </source>
</evidence>
<dbReference type="Pfam" id="PF06463">
    <property type="entry name" value="Mob_synth_C"/>
    <property type="match status" value="1"/>
</dbReference>
<evidence type="ECO:0000256" key="6">
    <source>
        <dbReference type="ARBA" id="ARBA00022741"/>
    </source>
</evidence>
<keyword evidence="9" id="KW-0342">GTP-binding</keyword>
<dbReference type="InterPro" id="IPR013483">
    <property type="entry name" value="MoaA"/>
</dbReference>
<dbReference type="RefSeq" id="WP_290281275.1">
    <property type="nucleotide sequence ID" value="NZ_JAUFQI010000001.1"/>
</dbReference>
<comment type="caution">
    <text evidence="14">The sequence shown here is derived from an EMBL/GenBank/DDBJ whole genome shotgun (WGS) entry which is preliminary data.</text>
</comment>
<evidence type="ECO:0000256" key="9">
    <source>
        <dbReference type="ARBA" id="ARBA00023134"/>
    </source>
</evidence>
<evidence type="ECO:0000256" key="10">
    <source>
        <dbReference type="ARBA" id="ARBA00023150"/>
    </source>
</evidence>
<keyword evidence="8" id="KW-0411">Iron-sulfur</keyword>